<comment type="caution">
    <text evidence="2">The sequence shown here is derived from an EMBL/GenBank/DDBJ whole genome shotgun (WGS) entry which is preliminary data.</text>
</comment>
<dbReference type="EMBL" id="JBHSGD010000008">
    <property type="protein sequence ID" value="MFC4653094.1"/>
    <property type="molecule type" value="Genomic_DNA"/>
</dbReference>
<evidence type="ECO:0000313" key="2">
    <source>
        <dbReference type="EMBL" id="MFC4653094.1"/>
    </source>
</evidence>
<evidence type="ECO:0000313" key="3">
    <source>
        <dbReference type="Proteomes" id="UP001595987"/>
    </source>
</evidence>
<name>A0ABV9JGB1_9LACT</name>
<feature type="domain" description="HTH-type transcriptional regulator Rgg C-terminal" evidence="1">
    <location>
        <begin position="10"/>
        <end position="127"/>
    </location>
</feature>
<keyword evidence="3" id="KW-1185">Reference proteome</keyword>
<proteinExistence type="predicted"/>
<dbReference type="InterPro" id="IPR010057">
    <property type="entry name" value="Transcription_activator_Rgg_C"/>
</dbReference>
<sequence>MNYPFFLSFVIEQLSSVMRASILKDFLKNNVHYMSVPKYREKIFQIICRAAVGEIHHGNREISQKLIENVEIRLNIKDVFPRCMYLFTKGLWNYKFGEQTSGKQEMEDTIAVYKTLGNDVLADYYQEIYKQETKVFKKKNKK</sequence>
<organism evidence="2 3">
    <name type="scientific">Lactococcus nasutitermitis</name>
    <dbReference type="NCBI Taxonomy" id="1652957"/>
    <lineage>
        <taxon>Bacteria</taxon>
        <taxon>Bacillati</taxon>
        <taxon>Bacillota</taxon>
        <taxon>Bacilli</taxon>
        <taxon>Lactobacillales</taxon>
        <taxon>Streptococcaceae</taxon>
        <taxon>Lactococcus</taxon>
    </lineage>
</organism>
<protein>
    <recommendedName>
        <fullName evidence="1">HTH-type transcriptional regulator Rgg C-terminal domain-containing protein</fullName>
    </recommendedName>
</protein>
<gene>
    <name evidence="2" type="ORF">ACFO26_09280</name>
</gene>
<dbReference type="Pfam" id="PF21259">
    <property type="entry name" value="Rgg_C"/>
    <property type="match status" value="1"/>
</dbReference>
<dbReference type="Proteomes" id="UP001595987">
    <property type="component" value="Unassembled WGS sequence"/>
</dbReference>
<dbReference type="RefSeq" id="WP_280520336.1">
    <property type="nucleotide sequence ID" value="NZ_BOVQ01000006.1"/>
</dbReference>
<dbReference type="NCBIfam" id="TIGR01716">
    <property type="entry name" value="RGG_Cterm"/>
    <property type="match status" value="1"/>
</dbReference>
<evidence type="ECO:0000259" key="1">
    <source>
        <dbReference type="Pfam" id="PF21259"/>
    </source>
</evidence>
<reference evidence="3" key="1">
    <citation type="journal article" date="2019" name="Int. J. Syst. Evol. Microbiol.">
        <title>The Global Catalogue of Microorganisms (GCM) 10K type strain sequencing project: providing services to taxonomists for standard genome sequencing and annotation.</title>
        <authorList>
            <consortium name="The Broad Institute Genomics Platform"/>
            <consortium name="The Broad Institute Genome Sequencing Center for Infectious Disease"/>
            <person name="Wu L."/>
            <person name="Ma J."/>
        </authorList>
    </citation>
    <scope>NUCLEOTIDE SEQUENCE [LARGE SCALE GENOMIC DNA]</scope>
    <source>
        <strain evidence="3">CCUG 63287</strain>
    </source>
</reference>
<accession>A0ABV9JGB1</accession>